<comment type="subcellular location">
    <subcellularLocation>
        <location evidence="1">Nucleus</location>
        <location evidence="1">Nucleolus</location>
    </subcellularLocation>
</comment>
<dbReference type="InterPro" id="IPR036322">
    <property type="entry name" value="WD40_repeat_dom_sf"/>
</dbReference>
<dbReference type="GO" id="GO:0030686">
    <property type="term" value="C:90S preribosome"/>
    <property type="evidence" value="ECO:0007669"/>
    <property type="project" value="TreeGrafter"/>
</dbReference>
<dbReference type="EMBL" id="PDCK01000039">
    <property type="protein sequence ID" value="PRQ56468.1"/>
    <property type="molecule type" value="Genomic_DNA"/>
</dbReference>
<keyword evidence="5" id="KW-0539">Nucleus</keyword>
<evidence type="ECO:0000256" key="5">
    <source>
        <dbReference type="ARBA" id="ARBA00023242"/>
    </source>
</evidence>
<dbReference type="OMA" id="EFLPYHW"/>
<dbReference type="GO" id="GO:0000462">
    <property type="term" value="P:maturation of SSU-rRNA from tricistronic rRNA transcript (SSU-rRNA, 5.8S rRNA, LSU-rRNA)"/>
    <property type="evidence" value="ECO:0007669"/>
    <property type="project" value="TreeGrafter"/>
</dbReference>
<name>A0A2P6SCR2_ROSCH</name>
<dbReference type="InterPro" id="IPR012952">
    <property type="entry name" value="BING4_C_dom"/>
</dbReference>
<dbReference type="Pfam" id="PF08149">
    <property type="entry name" value="BING4CT"/>
    <property type="match status" value="1"/>
</dbReference>
<proteinExistence type="predicted"/>
<comment type="caution">
    <text evidence="9">The sequence shown here is derived from an EMBL/GenBank/DDBJ whole genome shotgun (WGS) entry which is preliminary data.</text>
</comment>
<feature type="region of interest" description="Disordered" evidence="7">
    <location>
        <begin position="1"/>
        <end position="21"/>
    </location>
</feature>
<feature type="compositionally biased region" description="Basic and acidic residues" evidence="7">
    <location>
        <begin position="504"/>
        <end position="520"/>
    </location>
</feature>
<dbReference type="Pfam" id="PF00400">
    <property type="entry name" value="WD40"/>
    <property type="match status" value="1"/>
</dbReference>
<evidence type="ECO:0000313" key="9">
    <source>
        <dbReference type="EMBL" id="PRQ56468.1"/>
    </source>
</evidence>
<keyword evidence="3 6" id="KW-0853">WD repeat</keyword>
<dbReference type="SUPFAM" id="SSF50978">
    <property type="entry name" value="WD40 repeat-like"/>
    <property type="match status" value="1"/>
</dbReference>
<dbReference type="STRING" id="74649.A0A2P6SCR2"/>
<dbReference type="Gramene" id="PRQ56468">
    <property type="protein sequence ID" value="PRQ56468"/>
    <property type="gene ID" value="RchiOBHm_Chr1g0336741"/>
</dbReference>
<dbReference type="PANTHER" id="PTHR14085:SF3">
    <property type="entry name" value="WD REPEAT-CONTAINING PROTEIN 46"/>
    <property type="match status" value="1"/>
</dbReference>
<gene>
    <name evidence="9" type="ORF">RchiOBHm_Chr1g0336741</name>
</gene>
<dbReference type="AlphaFoldDB" id="A0A2P6SCR2"/>
<evidence type="ECO:0000256" key="2">
    <source>
        <dbReference type="ARBA" id="ARBA00022552"/>
    </source>
</evidence>
<evidence type="ECO:0000256" key="1">
    <source>
        <dbReference type="ARBA" id="ARBA00004604"/>
    </source>
</evidence>
<evidence type="ECO:0000256" key="3">
    <source>
        <dbReference type="ARBA" id="ARBA00022574"/>
    </source>
</evidence>
<keyword evidence="4" id="KW-0677">Repeat</keyword>
<reference evidence="9 10" key="1">
    <citation type="journal article" date="2018" name="Nat. Genet.">
        <title>The Rosa genome provides new insights in the design of modern roses.</title>
        <authorList>
            <person name="Bendahmane M."/>
        </authorList>
    </citation>
    <scope>NUCLEOTIDE SEQUENCE [LARGE SCALE GENOMIC DNA]</scope>
    <source>
        <strain evidence="10">cv. Old Blush</strain>
    </source>
</reference>
<protein>
    <submittedName>
        <fullName evidence="9">Putative transcription factor WD40-like family</fullName>
    </submittedName>
</protein>
<evidence type="ECO:0000256" key="7">
    <source>
        <dbReference type="SAM" id="MobiDB-lite"/>
    </source>
</evidence>
<dbReference type="Gene3D" id="2.130.10.10">
    <property type="entry name" value="YVTN repeat-like/Quinoprotein amine dehydrogenase"/>
    <property type="match status" value="1"/>
</dbReference>
<feature type="compositionally biased region" description="Basic residues" evidence="7">
    <location>
        <begin position="473"/>
        <end position="489"/>
    </location>
</feature>
<dbReference type="PANTHER" id="PTHR14085">
    <property type="entry name" value="WD-REPEAT PROTEIN BING4"/>
    <property type="match status" value="1"/>
</dbReference>
<keyword evidence="10" id="KW-1185">Reference proteome</keyword>
<dbReference type="PROSITE" id="PS50294">
    <property type="entry name" value="WD_REPEATS_REGION"/>
    <property type="match status" value="1"/>
</dbReference>
<feature type="repeat" description="WD" evidence="6">
    <location>
        <begin position="276"/>
        <end position="312"/>
    </location>
</feature>
<dbReference type="Proteomes" id="UP000238479">
    <property type="component" value="Chromosome 1"/>
</dbReference>
<organism evidence="9 10">
    <name type="scientific">Rosa chinensis</name>
    <name type="common">China rose</name>
    <dbReference type="NCBI Taxonomy" id="74649"/>
    <lineage>
        <taxon>Eukaryota</taxon>
        <taxon>Viridiplantae</taxon>
        <taxon>Streptophyta</taxon>
        <taxon>Embryophyta</taxon>
        <taxon>Tracheophyta</taxon>
        <taxon>Spermatophyta</taxon>
        <taxon>Magnoliopsida</taxon>
        <taxon>eudicotyledons</taxon>
        <taxon>Gunneridae</taxon>
        <taxon>Pentapetalae</taxon>
        <taxon>rosids</taxon>
        <taxon>fabids</taxon>
        <taxon>Rosales</taxon>
        <taxon>Rosaceae</taxon>
        <taxon>Rosoideae</taxon>
        <taxon>Rosoideae incertae sedis</taxon>
        <taxon>Rosa</taxon>
    </lineage>
</organism>
<feature type="domain" description="BING4 C-terminal" evidence="8">
    <location>
        <begin position="357"/>
        <end position="437"/>
    </location>
</feature>
<evidence type="ECO:0000313" key="10">
    <source>
        <dbReference type="Proteomes" id="UP000238479"/>
    </source>
</evidence>
<dbReference type="InterPro" id="IPR001680">
    <property type="entry name" value="WD40_rpt"/>
</dbReference>
<dbReference type="FunFam" id="2.130.10.10:FF:000378">
    <property type="entry name" value="U3 small nucleolar RNA-associated protein 7"/>
    <property type="match status" value="1"/>
</dbReference>
<accession>A0A2P6SCR2</accession>
<dbReference type="SMART" id="SM00320">
    <property type="entry name" value="WD40"/>
    <property type="match status" value="3"/>
</dbReference>
<keyword evidence="2" id="KW-0698">rRNA processing</keyword>
<dbReference type="GO" id="GO:0032040">
    <property type="term" value="C:small-subunit processome"/>
    <property type="evidence" value="ECO:0007669"/>
    <property type="project" value="TreeGrafter"/>
</dbReference>
<dbReference type="InterPro" id="IPR015943">
    <property type="entry name" value="WD40/YVTN_repeat-like_dom_sf"/>
</dbReference>
<dbReference type="PROSITE" id="PS50082">
    <property type="entry name" value="WD_REPEATS_2"/>
    <property type="match status" value="1"/>
</dbReference>
<dbReference type="SMART" id="SM01033">
    <property type="entry name" value="BING4CT"/>
    <property type="match status" value="1"/>
</dbReference>
<feature type="region of interest" description="Disordered" evidence="7">
    <location>
        <begin position="471"/>
        <end position="522"/>
    </location>
</feature>
<feature type="region of interest" description="Disordered" evidence="7">
    <location>
        <begin position="435"/>
        <end position="455"/>
    </location>
</feature>
<evidence type="ECO:0000256" key="6">
    <source>
        <dbReference type="PROSITE-ProRule" id="PRU00221"/>
    </source>
</evidence>
<evidence type="ECO:0000256" key="4">
    <source>
        <dbReference type="ARBA" id="ARBA00022737"/>
    </source>
</evidence>
<dbReference type="OrthoDB" id="10251154at2759"/>
<feature type="compositionally biased region" description="Basic and acidic residues" evidence="7">
    <location>
        <begin position="446"/>
        <end position="455"/>
    </location>
</feature>
<dbReference type="InterPro" id="IPR040315">
    <property type="entry name" value="WDR46/Utp7"/>
</dbReference>
<sequence>MGVKGVNQGHGAVVPPTEQKLSDEMDVTKKKYLRGGEANLEVLKDKKLKGQLAVREALHLKTAQAAANAEKYLLPSEEGYLEPEGLEKTWRIKQDSIAPAVDILSARNQYDIVVPDLGPYRLDFTPSGRYMMVGGHKGHLAIVDMKQMSLIKEFQVRETVRDVVFLHDETMFAAAQKKYPYIYNRDGTELHCLKEHGAALRLRYLEQHRLLASINEYGQLHYQDVTDGRMIGSYRTGFGRTDVMQVNRHNALLALGHSGGKVTMWSPTSSSAVIEMLCHKGPISAIAFHPTNRDLMATSGKEKKVKLWDMRNLKGPLQTLPGQAETLDFSQKGLLARGTGSFLQVLRDSSGTQKYEKYMTHPLVKGYQIEKVLFRPYEDVLCIGHSMGWSSILIPGSGNPNFDTWVANPFETPKQRREREVHSLLDKLPPETIMFDPTKIGTVKPPRKEKPTKEEKEAELEAALEVAKDIVPKKKTKGRSKPSKMKKKKQEIIANAKRPFLEQQMKEDEQMARKKQKGMEQVELPTSLQRFARKKVTI</sequence>
<evidence type="ECO:0000259" key="8">
    <source>
        <dbReference type="SMART" id="SM01033"/>
    </source>
</evidence>